<keyword evidence="6 8" id="KW-1133">Transmembrane helix</keyword>
<accession>A0A7W7H8G4</accession>
<comment type="subcellular location">
    <subcellularLocation>
        <location evidence="1">Cell membrane</location>
        <topology evidence="1">Multi-pass membrane protein</topology>
    </subcellularLocation>
</comment>
<evidence type="ECO:0000256" key="4">
    <source>
        <dbReference type="ARBA" id="ARBA00022475"/>
    </source>
</evidence>
<protein>
    <submittedName>
        <fullName evidence="9">Magnesium transporter</fullName>
    </submittedName>
</protein>
<organism evidence="9 10">
    <name type="scientific">Actinoplanes octamycinicus</name>
    <dbReference type="NCBI Taxonomy" id="135948"/>
    <lineage>
        <taxon>Bacteria</taxon>
        <taxon>Bacillati</taxon>
        <taxon>Actinomycetota</taxon>
        <taxon>Actinomycetes</taxon>
        <taxon>Micromonosporales</taxon>
        <taxon>Micromonosporaceae</taxon>
        <taxon>Actinoplanes</taxon>
    </lineage>
</organism>
<evidence type="ECO:0000256" key="5">
    <source>
        <dbReference type="ARBA" id="ARBA00022692"/>
    </source>
</evidence>
<evidence type="ECO:0000256" key="3">
    <source>
        <dbReference type="ARBA" id="ARBA00022448"/>
    </source>
</evidence>
<dbReference type="EMBL" id="JACHNB010000001">
    <property type="protein sequence ID" value="MBB4745767.1"/>
    <property type="molecule type" value="Genomic_DNA"/>
</dbReference>
<evidence type="ECO:0000256" key="6">
    <source>
        <dbReference type="ARBA" id="ARBA00022989"/>
    </source>
</evidence>
<dbReference type="SUPFAM" id="SSF143865">
    <property type="entry name" value="CorA soluble domain-like"/>
    <property type="match status" value="1"/>
</dbReference>
<dbReference type="CDD" id="cd12822">
    <property type="entry name" value="TmCorA-like"/>
    <property type="match status" value="1"/>
</dbReference>
<comment type="caution">
    <text evidence="9">The sequence shown here is derived from an EMBL/GenBank/DDBJ whole genome shotgun (WGS) entry which is preliminary data.</text>
</comment>
<dbReference type="AlphaFoldDB" id="A0A7W7H8G4"/>
<dbReference type="GO" id="GO:0015087">
    <property type="term" value="F:cobalt ion transmembrane transporter activity"/>
    <property type="evidence" value="ECO:0007669"/>
    <property type="project" value="TreeGrafter"/>
</dbReference>
<evidence type="ECO:0000256" key="7">
    <source>
        <dbReference type="ARBA" id="ARBA00023136"/>
    </source>
</evidence>
<proteinExistence type="inferred from homology"/>
<dbReference type="GO" id="GO:0000287">
    <property type="term" value="F:magnesium ion binding"/>
    <property type="evidence" value="ECO:0007669"/>
    <property type="project" value="TreeGrafter"/>
</dbReference>
<evidence type="ECO:0000256" key="8">
    <source>
        <dbReference type="SAM" id="Phobius"/>
    </source>
</evidence>
<feature type="transmembrane region" description="Helical" evidence="8">
    <location>
        <begin position="277"/>
        <end position="294"/>
    </location>
</feature>
<dbReference type="Proteomes" id="UP000546162">
    <property type="component" value="Unassembled WGS sequence"/>
</dbReference>
<dbReference type="GO" id="GO:0005886">
    <property type="term" value="C:plasma membrane"/>
    <property type="evidence" value="ECO:0007669"/>
    <property type="project" value="UniProtKB-SubCell"/>
</dbReference>
<reference evidence="9 10" key="1">
    <citation type="submission" date="2020-08" db="EMBL/GenBank/DDBJ databases">
        <title>Sequencing the genomes of 1000 actinobacteria strains.</title>
        <authorList>
            <person name="Klenk H.-P."/>
        </authorList>
    </citation>
    <scope>NUCLEOTIDE SEQUENCE [LARGE SCALE GENOMIC DNA]</scope>
    <source>
        <strain evidence="9 10">DSM 45809</strain>
    </source>
</reference>
<sequence>MTTVISCPVQTRLYERGRVIEQDFPFDALAGHLREHPESFAWVDLYQPQEADLAAVAAEFQLHPLAVEDALGEHERPKLDHYPGHLFVNVYAVEYRPADAGPQAHKAEISAFVTRRVLITVRKAPSDVRRLVERWDSEPDLAVQGGVNYLVYGLLDLVVDGQYAAARQIDEAMDAVEDVMLGEGGAPRPVRRRGFAQRRALAALRRAVAPMPDVVNEVNKAEIELVNDHLKPYYRDVEDHAKRTVESIEHSLTRINELLDADLAEQSNVLNDVTRKLAAWAAIIAVPTALTGYFGQNLPYPGFGKFWGFVQSLTLIVVSAGALYFYLKKRGWL</sequence>
<dbReference type="RefSeq" id="WP_239176899.1">
    <property type="nucleotide sequence ID" value="NZ_BAABFG010000005.1"/>
</dbReference>
<dbReference type="GO" id="GO:0050897">
    <property type="term" value="F:cobalt ion binding"/>
    <property type="evidence" value="ECO:0007669"/>
    <property type="project" value="TreeGrafter"/>
</dbReference>
<name>A0A7W7H8G4_9ACTN</name>
<dbReference type="Gene3D" id="1.20.58.340">
    <property type="entry name" value="Magnesium transport protein CorA, transmembrane region"/>
    <property type="match status" value="2"/>
</dbReference>
<dbReference type="InterPro" id="IPR045861">
    <property type="entry name" value="CorA_cytoplasmic_dom"/>
</dbReference>
<evidence type="ECO:0000256" key="1">
    <source>
        <dbReference type="ARBA" id="ARBA00004651"/>
    </source>
</evidence>
<keyword evidence="5 8" id="KW-0812">Transmembrane</keyword>
<dbReference type="InterPro" id="IPR002523">
    <property type="entry name" value="MgTranspt_CorA/ZnTranspt_ZntB"/>
</dbReference>
<gene>
    <name evidence="9" type="ORF">BJY16_009226</name>
</gene>
<feature type="transmembrane region" description="Helical" evidence="8">
    <location>
        <begin position="306"/>
        <end position="327"/>
    </location>
</feature>
<dbReference type="GO" id="GO:0015095">
    <property type="term" value="F:magnesium ion transmembrane transporter activity"/>
    <property type="evidence" value="ECO:0007669"/>
    <property type="project" value="TreeGrafter"/>
</dbReference>
<comment type="similarity">
    <text evidence="2">Belongs to the CorA metal ion transporter (MIT) (TC 1.A.35) family.</text>
</comment>
<evidence type="ECO:0000256" key="2">
    <source>
        <dbReference type="ARBA" id="ARBA00009765"/>
    </source>
</evidence>
<dbReference type="Pfam" id="PF01544">
    <property type="entry name" value="CorA"/>
    <property type="match status" value="1"/>
</dbReference>
<dbReference type="SUPFAM" id="SSF144083">
    <property type="entry name" value="Magnesium transport protein CorA, transmembrane region"/>
    <property type="match status" value="1"/>
</dbReference>
<evidence type="ECO:0000313" key="10">
    <source>
        <dbReference type="Proteomes" id="UP000546162"/>
    </source>
</evidence>
<dbReference type="PANTHER" id="PTHR46494:SF1">
    <property type="entry name" value="CORA FAMILY METAL ION TRANSPORTER (EUROFUNG)"/>
    <property type="match status" value="1"/>
</dbReference>
<keyword evidence="10" id="KW-1185">Reference proteome</keyword>
<dbReference type="PANTHER" id="PTHR46494">
    <property type="entry name" value="CORA FAMILY METAL ION TRANSPORTER (EUROFUNG)"/>
    <property type="match status" value="1"/>
</dbReference>
<keyword evidence="7 8" id="KW-0472">Membrane</keyword>
<evidence type="ECO:0000313" key="9">
    <source>
        <dbReference type="EMBL" id="MBB4745767.1"/>
    </source>
</evidence>
<dbReference type="Gene3D" id="3.30.460.20">
    <property type="entry name" value="CorA soluble domain-like"/>
    <property type="match status" value="1"/>
</dbReference>
<dbReference type="InterPro" id="IPR045863">
    <property type="entry name" value="CorA_TM1_TM2"/>
</dbReference>
<keyword evidence="3" id="KW-0813">Transport</keyword>
<keyword evidence="4" id="KW-1003">Cell membrane</keyword>